<protein>
    <submittedName>
        <fullName evidence="6">Transposase</fullName>
    </submittedName>
</protein>
<evidence type="ECO:0000256" key="3">
    <source>
        <dbReference type="ARBA" id="ARBA00023125"/>
    </source>
</evidence>
<dbReference type="Proteomes" id="UP000176944">
    <property type="component" value="Chromosome"/>
</dbReference>
<accession>A0A1D9GBM9</accession>
<keyword evidence="3" id="KW-0238">DNA-binding</keyword>
<keyword evidence="2" id="KW-0862">Zinc</keyword>
<dbReference type="Pfam" id="PF07282">
    <property type="entry name" value="Cas12f1-like_TNB"/>
    <property type="match status" value="1"/>
</dbReference>
<gene>
    <name evidence="6" type="ORF">BJP36_29065</name>
</gene>
<dbReference type="EMBL" id="CP017708">
    <property type="protein sequence ID" value="AOY84944.2"/>
    <property type="molecule type" value="Genomic_DNA"/>
</dbReference>
<evidence type="ECO:0000313" key="6">
    <source>
        <dbReference type="EMBL" id="AOY84944.2"/>
    </source>
</evidence>
<dbReference type="GO" id="GO:0046872">
    <property type="term" value="F:metal ion binding"/>
    <property type="evidence" value="ECO:0007669"/>
    <property type="project" value="UniProtKB-KW"/>
</dbReference>
<name>A0A1D9GBM9_MOOP1</name>
<dbReference type="PANTHER" id="PTHR36172">
    <property type="match status" value="1"/>
</dbReference>
<dbReference type="PANTHER" id="PTHR36172:SF1">
    <property type="entry name" value="RESOLVASE-RELATED"/>
    <property type="match status" value="1"/>
</dbReference>
<reference evidence="6" key="1">
    <citation type="journal article" date="2017" name="Proc. Natl. Acad. Sci. U.S.A.">
        <title>Comparative genomics uncovers the prolific and distinctive metabolic potential of the cyanobacterial genus Moorea.</title>
        <authorList>
            <person name="Leao T."/>
            <person name="Castelao G."/>
            <person name="Korobeynikov A."/>
            <person name="Monroe E.A."/>
            <person name="Podell S."/>
            <person name="Glukhov E."/>
            <person name="Allen E.E."/>
            <person name="Gerwick W.H."/>
            <person name="Gerwick L."/>
        </authorList>
    </citation>
    <scope>NUCLEOTIDE SEQUENCE</scope>
    <source>
        <strain evidence="6">JHB</strain>
    </source>
</reference>
<dbReference type="Pfam" id="PF12323">
    <property type="entry name" value="HTH_OrfB_IS605"/>
    <property type="match status" value="1"/>
</dbReference>
<dbReference type="NCBIfam" id="NF040570">
    <property type="entry name" value="guided_TnpB"/>
    <property type="match status" value="1"/>
</dbReference>
<feature type="domain" description="Transposase putative helix-turn-helix" evidence="5">
    <location>
        <begin position="5"/>
        <end position="28"/>
    </location>
</feature>
<dbReference type="AlphaFoldDB" id="A0A1D9GBM9"/>
<keyword evidence="1" id="KW-0479">Metal-binding</keyword>
<evidence type="ECO:0000259" key="4">
    <source>
        <dbReference type="Pfam" id="PF07282"/>
    </source>
</evidence>
<dbReference type="InterPro" id="IPR051491">
    <property type="entry name" value="Recombinase/Transposase-rel"/>
</dbReference>
<dbReference type="InterPro" id="IPR021027">
    <property type="entry name" value="Transposase_put_HTH"/>
</dbReference>
<evidence type="ECO:0000256" key="1">
    <source>
        <dbReference type="ARBA" id="ARBA00022723"/>
    </source>
</evidence>
<sequence>MFLSAEQRSLIRKWFGVSRYVFNKTVKILQNGEVKANWKAIKTGILNDLPEWCKEVPYQIKSIAIKDACTAVREAKKKYQKTGQINRVRFRSRKNPIQSCYIPKSAVSDKGIYHTKLGGLTFSEALPDNRGDCRLTSNNGDYYLTVPHKTTQEKAENQGRVVAIDPGVRTFLTFFSDNSIGKIGHGDFYRIQRLCIHLDNLLSKISKAKRNQKRRMRKAARRIIIRIQNLINELHHKAARFLVDNFDVILLPTFETSEMSRKGKRKIRSKTVRNLLTFSHFRFKEFLKHKASETGKTVVDVCEAYTSKTVSWTGEMVNIGGSKTIKSKIDGRVMDRDINGARGIFLRALVDTPWLREQLALVS</sequence>
<dbReference type="GO" id="GO:0003677">
    <property type="term" value="F:DNA binding"/>
    <property type="evidence" value="ECO:0007669"/>
    <property type="project" value="UniProtKB-KW"/>
</dbReference>
<reference evidence="6" key="2">
    <citation type="submission" date="2022-10" db="EMBL/GenBank/DDBJ databases">
        <authorList>
            <person name="Ngo T.-E."/>
        </authorList>
    </citation>
    <scope>NUCLEOTIDE SEQUENCE</scope>
    <source>
        <strain evidence="6">JHB</strain>
    </source>
</reference>
<proteinExistence type="predicted"/>
<dbReference type="InterPro" id="IPR010095">
    <property type="entry name" value="Cas12f1-like_TNB"/>
</dbReference>
<organism evidence="6">
    <name type="scientific">Moorena producens (strain JHB)</name>
    <dbReference type="NCBI Taxonomy" id="1454205"/>
    <lineage>
        <taxon>Bacteria</taxon>
        <taxon>Bacillati</taxon>
        <taxon>Cyanobacteriota</taxon>
        <taxon>Cyanophyceae</taxon>
        <taxon>Coleofasciculales</taxon>
        <taxon>Coleofasciculaceae</taxon>
        <taxon>Moorena</taxon>
    </lineage>
</organism>
<evidence type="ECO:0000259" key="5">
    <source>
        <dbReference type="Pfam" id="PF12323"/>
    </source>
</evidence>
<feature type="domain" description="Cas12f1-like TNB" evidence="4">
    <location>
        <begin position="280"/>
        <end position="344"/>
    </location>
</feature>
<evidence type="ECO:0000256" key="2">
    <source>
        <dbReference type="ARBA" id="ARBA00022833"/>
    </source>
</evidence>